<dbReference type="Proteomes" id="UP000076722">
    <property type="component" value="Unassembled WGS sequence"/>
</dbReference>
<reference evidence="2 3" key="1">
    <citation type="journal article" date="2016" name="Mol. Biol. Evol.">
        <title>Comparative Genomics of Early-Diverging Mushroom-Forming Fungi Provides Insights into the Origins of Lignocellulose Decay Capabilities.</title>
        <authorList>
            <person name="Nagy L.G."/>
            <person name="Riley R."/>
            <person name="Tritt A."/>
            <person name="Adam C."/>
            <person name="Daum C."/>
            <person name="Floudas D."/>
            <person name="Sun H."/>
            <person name="Yadav J.S."/>
            <person name="Pangilinan J."/>
            <person name="Larsson K.H."/>
            <person name="Matsuura K."/>
            <person name="Barry K."/>
            <person name="Labutti K."/>
            <person name="Kuo R."/>
            <person name="Ohm R.A."/>
            <person name="Bhattacharya S.S."/>
            <person name="Shirouzu T."/>
            <person name="Yoshinaga Y."/>
            <person name="Martin F.M."/>
            <person name="Grigoriev I.V."/>
            <person name="Hibbett D.S."/>
        </authorList>
    </citation>
    <scope>NUCLEOTIDE SEQUENCE [LARGE SCALE GENOMIC DNA]</scope>
    <source>
        <strain evidence="2 3">HHB9708</strain>
    </source>
</reference>
<dbReference type="EMBL" id="KV419416">
    <property type="protein sequence ID" value="KZS91234.1"/>
    <property type="molecule type" value="Genomic_DNA"/>
</dbReference>
<dbReference type="AlphaFoldDB" id="A0A164S834"/>
<feature type="region of interest" description="Disordered" evidence="1">
    <location>
        <begin position="148"/>
        <end position="191"/>
    </location>
</feature>
<feature type="compositionally biased region" description="Basic residues" evidence="1">
    <location>
        <begin position="11"/>
        <end position="20"/>
    </location>
</feature>
<proteinExistence type="predicted"/>
<organism evidence="2 3">
    <name type="scientific">Sistotremastrum niveocremeum HHB9708</name>
    <dbReference type="NCBI Taxonomy" id="1314777"/>
    <lineage>
        <taxon>Eukaryota</taxon>
        <taxon>Fungi</taxon>
        <taxon>Dikarya</taxon>
        <taxon>Basidiomycota</taxon>
        <taxon>Agaricomycotina</taxon>
        <taxon>Agaricomycetes</taxon>
        <taxon>Sistotremastrales</taxon>
        <taxon>Sistotremastraceae</taxon>
        <taxon>Sertulicium</taxon>
        <taxon>Sertulicium niveocremeum</taxon>
    </lineage>
</organism>
<protein>
    <submittedName>
        <fullName evidence="2">Uncharacterized protein</fullName>
    </submittedName>
</protein>
<evidence type="ECO:0000313" key="2">
    <source>
        <dbReference type="EMBL" id="KZS91234.1"/>
    </source>
</evidence>
<accession>A0A164S834</accession>
<gene>
    <name evidence="2" type="ORF">SISNIDRAFT_166545</name>
</gene>
<sequence length="191" mass="23797">MSPIEVEWDPRHRHRKKPPSRVHGLWDQFRGRIMGKEHLIHRGERETRRARQYNDAVREARKARRIVDEERRREERQREGRRRRQRRVGVGFPFFGLGRGYRTKVYRNGEVEVEQITRDHPWLHPDKRCLPWYHGFYDEMMGFITGDKSRRSKGRSMREHATRERHRERRHRLRELRQFSHDMRTRSRHNH</sequence>
<evidence type="ECO:0000313" key="3">
    <source>
        <dbReference type="Proteomes" id="UP000076722"/>
    </source>
</evidence>
<name>A0A164S834_9AGAM</name>
<feature type="compositionally biased region" description="Basic and acidic residues" evidence="1">
    <location>
        <begin position="175"/>
        <end position="185"/>
    </location>
</feature>
<feature type="region of interest" description="Disordered" evidence="1">
    <location>
        <begin position="1"/>
        <end position="21"/>
    </location>
</feature>
<evidence type="ECO:0000256" key="1">
    <source>
        <dbReference type="SAM" id="MobiDB-lite"/>
    </source>
</evidence>
<keyword evidence="3" id="KW-1185">Reference proteome</keyword>
<feature type="compositionally biased region" description="Basic residues" evidence="1">
    <location>
        <begin position="163"/>
        <end position="174"/>
    </location>
</feature>